<reference evidence="1 2" key="1">
    <citation type="journal article" date="2018" name="Sci. Rep.">
        <title>Genomic signatures of local adaptation to the degree of environmental predictability in rotifers.</title>
        <authorList>
            <person name="Franch-Gras L."/>
            <person name="Hahn C."/>
            <person name="Garcia-Roger E.M."/>
            <person name="Carmona M.J."/>
            <person name="Serra M."/>
            <person name="Gomez A."/>
        </authorList>
    </citation>
    <scope>NUCLEOTIDE SEQUENCE [LARGE SCALE GENOMIC DNA]</scope>
    <source>
        <strain evidence="1">HYR1</strain>
    </source>
</reference>
<dbReference type="Proteomes" id="UP000276133">
    <property type="component" value="Unassembled WGS sequence"/>
</dbReference>
<dbReference type="EMBL" id="REGN01010558">
    <property type="protein sequence ID" value="RMZ98792.1"/>
    <property type="molecule type" value="Genomic_DNA"/>
</dbReference>
<name>A0A3M7PIC0_BRAPC</name>
<accession>A0A3M7PIC0</accession>
<organism evidence="1 2">
    <name type="scientific">Brachionus plicatilis</name>
    <name type="common">Marine rotifer</name>
    <name type="synonym">Brachionus muelleri</name>
    <dbReference type="NCBI Taxonomy" id="10195"/>
    <lineage>
        <taxon>Eukaryota</taxon>
        <taxon>Metazoa</taxon>
        <taxon>Spiralia</taxon>
        <taxon>Gnathifera</taxon>
        <taxon>Rotifera</taxon>
        <taxon>Eurotatoria</taxon>
        <taxon>Monogononta</taxon>
        <taxon>Pseudotrocha</taxon>
        <taxon>Ploima</taxon>
        <taxon>Brachionidae</taxon>
        <taxon>Brachionus</taxon>
    </lineage>
</organism>
<comment type="caution">
    <text evidence="1">The sequence shown here is derived from an EMBL/GenBank/DDBJ whole genome shotgun (WGS) entry which is preliminary data.</text>
</comment>
<protein>
    <submittedName>
        <fullName evidence="1">Uncharacterized protein</fullName>
    </submittedName>
</protein>
<evidence type="ECO:0000313" key="2">
    <source>
        <dbReference type="Proteomes" id="UP000276133"/>
    </source>
</evidence>
<sequence length="126" mass="15214">MPKHLLQNFAELIRLEKEEEEGNKLMKQNYFKINHFDVNLIMNHYRLNMSSRQIFFVQNFIKFIYLTLRQIRALLVLHCDGFWTEADSIITPVERKRERKVYNRPNAIKPATSIFDLDITDYIVLH</sequence>
<evidence type="ECO:0000313" key="1">
    <source>
        <dbReference type="EMBL" id="RMZ98792.1"/>
    </source>
</evidence>
<proteinExistence type="predicted"/>
<keyword evidence="2" id="KW-1185">Reference proteome</keyword>
<dbReference type="AlphaFoldDB" id="A0A3M7PIC0"/>
<gene>
    <name evidence="1" type="ORF">BpHYR1_018794</name>
</gene>